<evidence type="ECO:0000313" key="3">
    <source>
        <dbReference type="Proteomes" id="UP000035648"/>
    </source>
</evidence>
<dbReference type="Proteomes" id="UP000035648">
    <property type="component" value="Chromosome"/>
</dbReference>
<evidence type="ECO:0000256" key="1">
    <source>
        <dbReference type="SAM" id="Phobius"/>
    </source>
</evidence>
<feature type="transmembrane region" description="Helical" evidence="1">
    <location>
        <begin position="74"/>
        <end position="94"/>
    </location>
</feature>
<dbReference type="AlphaFoldDB" id="A0A0G4B3K6"/>
<evidence type="ECO:0000313" key="2">
    <source>
        <dbReference type="EMBL" id="AKM82429.1"/>
    </source>
</evidence>
<feature type="transmembrane region" description="Helical" evidence="1">
    <location>
        <begin position="6"/>
        <end position="24"/>
    </location>
</feature>
<keyword evidence="1" id="KW-1133">Transmembrane helix</keyword>
<feature type="transmembrane region" description="Helical" evidence="1">
    <location>
        <begin position="147"/>
        <end position="164"/>
    </location>
</feature>
<feature type="transmembrane region" description="Helical" evidence="1">
    <location>
        <begin position="31"/>
        <end position="54"/>
    </location>
</feature>
<name>A0A0G4B3K6_9BACT</name>
<accession>A0A0G4B3K6</accession>
<reference evidence="2 3" key="1">
    <citation type="journal article" date="2015" name="Nature">
        <title>rRNA introns, odd ribosomes, and small enigmatic genomes across a large radiation of phyla.</title>
        <authorList>
            <person name="Brown C.T."/>
            <person name="Hug L.A."/>
            <person name="Thomas B.C."/>
            <person name="Sharon I."/>
            <person name="Castelle C.J."/>
            <person name="Singh A."/>
            <person name="Wilkins M.J."/>
            <person name="Williams K.H."/>
            <person name="Banfield J.F."/>
        </authorList>
    </citation>
    <scope>NUCLEOTIDE SEQUENCE [LARGE SCALE GENOMIC DNA]</scope>
</reference>
<dbReference type="KEGG" id="bbgw:UT28_C0001G0629"/>
<protein>
    <submittedName>
        <fullName evidence="2">Uncharacterized protein</fullName>
    </submittedName>
</protein>
<keyword evidence="1" id="KW-0812">Transmembrane</keyword>
<dbReference type="EMBL" id="CP011213">
    <property type="protein sequence ID" value="AKM82429.1"/>
    <property type="molecule type" value="Genomic_DNA"/>
</dbReference>
<keyword evidence="1" id="KW-0472">Membrane</keyword>
<sequence>MPVPSWNLAIAVIFVMGISFGYILQRDKIIATLLSVYVGLIMTQALSGTMQQFFEGSKTFNQFWINLHASPFSIRSAIFMLTITLLTAKAGISGGKTKGLLSPFEIIGYSILTTGLILSSLFNFMPADSRAAFVENSKFAAILINDYTWWVITPVLVLIGMGFFRKSAD</sequence>
<gene>
    <name evidence="2" type="ORF">UT28_C0001G0629</name>
</gene>
<organism evidence="2 3">
    <name type="scientific">Berkelbacteria bacterium GW2011_GWE1_39_12</name>
    <dbReference type="NCBI Taxonomy" id="1618337"/>
    <lineage>
        <taxon>Bacteria</taxon>
        <taxon>Candidatus Berkelbacteria</taxon>
    </lineage>
</organism>
<feature type="transmembrane region" description="Helical" evidence="1">
    <location>
        <begin position="106"/>
        <end position="127"/>
    </location>
</feature>
<proteinExistence type="predicted"/>